<accession>A0A419EXC4</accession>
<dbReference type="InterPro" id="IPR050177">
    <property type="entry name" value="Lipid_A_modif_metabolic_enz"/>
</dbReference>
<evidence type="ECO:0000313" key="2">
    <source>
        <dbReference type="EMBL" id="RJP69534.1"/>
    </source>
</evidence>
<evidence type="ECO:0000259" key="1">
    <source>
        <dbReference type="Pfam" id="PF01370"/>
    </source>
</evidence>
<comment type="caution">
    <text evidence="2">The sequence shown here is derived from an EMBL/GenBank/DDBJ whole genome shotgun (WGS) entry which is preliminary data.</text>
</comment>
<dbReference type="Pfam" id="PF01370">
    <property type="entry name" value="Epimerase"/>
    <property type="match status" value="1"/>
</dbReference>
<name>A0A419EXC4_9BACT</name>
<evidence type="ECO:0000313" key="3">
    <source>
        <dbReference type="Proteomes" id="UP000285961"/>
    </source>
</evidence>
<gene>
    <name evidence="2" type="ORF">C4532_10870</name>
</gene>
<reference evidence="2 3" key="1">
    <citation type="journal article" date="2017" name="ISME J.">
        <title>Energy and carbon metabolisms in a deep terrestrial subsurface fluid microbial community.</title>
        <authorList>
            <person name="Momper L."/>
            <person name="Jungbluth S.P."/>
            <person name="Lee M.D."/>
            <person name="Amend J.P."/>
        </authorList>
    </citation>
    <scope>NUCLEOTIDE SEQUENCE [LARGE SCALE GENOMIC DNA]</scope>
    <source>
        <strain evidence="2">SURF_17</strain>
    </source>
</reference>
<protein>
    <submittedName>
        <fullName evidence="2">NAD(P)-dependent oxidoreductase</fullName>
    </submittedName>
</protein>
<dbReference type="Gene3D" id="3.40.50.720">
    <property type="entry name" value="NAD(P)-binding Rossmann-like Domain"/>
    <property type="match status" value="1"/>
</dbReference>
<dbReference type="PANTHER" id="PTHR43245">
    <property type="entry name" value="BIFUNCTIONAL POLYMYXIN RESISTANCE PROTEIN ARNA"/>
    <property type="match status" value="1"/>
</dbReference>
<dbReference type="InterPro" id="IPR036291">
    <property type="entry name" value="NAD(P)-bd_dom_sf"/>
</dbReference>
<proteinExistence type="predicted"/>
<dbReference type="Proteomes" id="UP000285961">
    <property type="component" value="Unassembled WGS sequence"/>
</dbReference>
<feature type="domain" description="NAD-dependent epimerase/dehydratase" evidence="1">
    <location>
        <begin position="27"/>
        <end position="251"/>
    </location>
</feature>
<dbReference type="SUPFAM" id="SSF51735">
    <property type="entry name" value="NAD(P)-binding Rossmann-fold domains"/>
    <property type="match status" value="1"/>
</dbReference>
<dbReference type="EMBL" id="QZKI01000081">
    <property type="protein sequence ID" value="RJP69534.1"/>
    <property type="molecule type" value="Genomic_DNA"/>
</dbReference>
<dbReference type="AlphaFoldDB" id="A0A419EXC4"/>
<organism evidence="2 3">
    <name type="scientific">Candidatus Abyssobacteria bacterium SURF_17</name>
    <dbReference type="NCBI Taxonomy" id="2093361"/>
    <lineage>
        <taxon>Bacteria</taxon>
        <taxon>Pseudomonadati</taxon>
        <taxon>Candidatus Hydrogenedentota</taxon>
        <taxon>Candidatus Abyssobacteria</taxon>
    </lineage>
</organism>
<sequence length="350" mass="38261">MSALCFNMAHAVSAEERCSGRLPQMFALVTGASGLLGRHLIEELCRRGNRVRAFDLKPPSSLPPGVDFVRGDIRNAETVRAACEGVEVVFHLAGLMPQSRASAEVFHSVNVRGTENVLSAAVGESARRFVYASTVEVYGIPDHIPCAEDAPKKLLGVYSRNKLDCEELGTKYSADFGLEVVMMRMPMLLGPGFYHDKFFVKLLDDLGRGKPLYIVGNGENRHQMVACSDVVEAYLLAAELPSAAGEAFNIASDPATVPTVREMAEQAIARLGSRSKVKCVNKTLGRAALSFMSAIGRPLLMDEHRELAFADYVFDIEKAKNLLGYAPRKDNVDAIVETAQWRWKDQGLAP</sequence>
<dbReference type="InterPro" id="IPR001509">
    <property type="entry name" value="Epimerase_deHydtase"/>
</dbReference>